<feature type="region of interest" description="Disordered" evidence="1">
    <location>
        <begin position="548"/>
        <end position="569"/>
    </location>
</feature>
<dbReference type="Gene3D" id="3.30.200.20">
    <property type="entry name" value="Phosphorylase Kinase, domain 1"/>
    <property type="match status" value="1"/>
</dbReference>
<feature type="domain" description="Aminoglycoside phosphotransferase" evidence="2">
    <location>
        <begin position="94"/>
        <end position="354"/>
    </location>
</feature>
<dbReference type="Proteomes" id="UP000256690">
    <property type="component" value="Unassembled WGS sequence"/>
</dbReference>
<dbReference type="PANTHER" id="PTHR36091">
    <property type="entry name" value="ALTERED INHERITANCE OF MITOCHONDRIA PROTEIN 9, MITOCHONDRIAL"/>
    <property type="match status" value="1"/>
</dbReference>
<dbReference type="InterPro" id="IPR002575">
    <property type="entry name" value="Aminoglycoside_PTrfase"/>
</dbReference>
<evidence type="ECO:0000313" key="3">
    <source>
        <dbReference type="EMBL" id="RDW79290.1"/>
    </source>
</evidence>
<name>A0A3D8RZK4_9EURO</name>
<feature type="region of interest" description="Disordered" evidence="1">
    <location>
        <begin position="370"/>
        <end position="394"/>
    </location>
</feature>
<comment type="caution">
    <text evidence="3">The sequence shown here is derived from an EMBL/GenBank/DDBJ whole genome shotgun (WGS) entry which is preliminary data.</text>
</comment>
<dbReference type="RefSeq" id="XP_026603990.1">
    <property type="nucleotide sequence ID" value="XM_026748158.1"/>
</dbReference>
<dbReference type="Gene3D" id="3.90.1200.10">
    <property type="match status" value="1"/>
</dbReference>
<dbReference type="STRING" id="1810919.A0A3D8RZK4"/>
<reference evidence="3 4" key="1">
    <citation type="journal article" date="2018" name="IMA Fungus">
        <title>IMA Genome-F 9: Draft genome sequence of Annulohypoxylon stygium, Aspergillus mulundensis, Berkeleyomyces basicola (syn. Thielaviopsis basicola), Ceratocystis smalleyi, two Cercospora beticola strains, Coleophoma cylindrospora, Fusarium fracticaudum, Phialophora cf. hyalina, and Morchella septimelata.</title>
        <authorList>
            <person name="Wingfield B.D."/>
            <person name="Bills G.F."/>
            <person name="Dong Y."/>
            <person name="Huang W."/>
            <person name="Nel W.J."/>
            <person name="Swalarsk-Parry B.S."/>
            <person name="Vaghefi N."/>
            <person name="Wilken P.M."/>
            <person name="An Z."/>
            <person name="de Beer Z.W."/>
            <person name="De Vos L."/>
            <person name="Chen L."/>
            <person name="Duong T.A."/>
            <person name="Gao Y."/>
            <person name="Hammerbacher A."/>
            <person name="Kikkert J.R."/>
            <person name="Li Y."/>
            <person name="Li H."/>
            <person name="Li K."/>
            <person name="Li Q."/>
            <person name="Liu X."/>
            <person name="Ma X."/>
            <person name="Naidoo K."/>
            <person name="Pethybridge S.J."/>
            <person name="Sun J."/>
            <person name="Steenkamp E.T."/>
            <person name="van der Nest M.A."/>
            <person name="van Wyk S."/>
            <person name="Wingfield M.J."/>
            <person name="Xiong C."/>
            <person name="Yue Q."/>
            <person name="Zhang X."/>
        </authorList>
    </citation>
    <scope>NUCLEOTIDE SEQUENCE [LARGE SCALE GENOMIC DNA]</scope>
    <source>
        <strain evidence="3 4">DSM 5745</strain>
    </source>
</reference>
<evidence type="ECO:0000259" key="2">
    <source>
        <dbReference type="Pfam" id="PF01636"/>
    </source>
</evidence>
<dbReference type="EMBL" id="PVWQ01000006">
    <property type="protein sequence ID" value="RDW79290.1"/>
    <property type="molecule type" value="Genomic_DNA"/>
</dbReference>
<evidence type="ECO:0000256" key="1">
    <source>
        <dbReference type="SAM" id="MobiDB-lite"/>
    </source>
</evidence>
<accession>A0A3D8RZK4</accession>
<protein>
    <recommendedName>
        <fullName evidence="2">Aminoglycoside phosphotransferase domain-containing protein</fullName>
    </recommendedName>
</protein>
<organism evidence="3 4">
    <name type="scientific">Aspergillus mulundensis</name>
    <dbReference type="NCBI Taxonomy" id="1810919"/>
    <lineage>
        <taxon>Eukaryota</taxon>
        <taxon>Fungi</taxon>
        <taxon>Dikarya</taxon>
        <taxon>Ascomycota</taxon>
        <taxon>Pezizomycotina</taxon>
        <taxon>Eurotiomycetes</taxon>
        <taxon>Eurotiomycetidae</taxon>
        <taxon>Eurotiales</taxon>
        <taxon>Aspergillaceae</taxon>
        <taxon>Aspergillus</taxon>
        <taxon>Aspergillus subgen. Nidulantes</taxon>
    </lineage>
</organism>
<keyword evidence="4" id="KW-1185">Reference proteome</keyword>
<dbReference type="InterPro" id="IPR051035">
    <property type="entry name" value="Mito_inheritance_9"/>
</dbReference>
<dbReference type="OrthoDB" id="10003767at2759"/>
<sequence>MRIRNFSCPSVAGHGQWPLNGSGTRRVRGLQTQASPDELFNYTSGRWIFNEHLRLAERHLKFDAHALHRVMATASNRSATDIVSFSKMAEGGFNRLFEATFNDGHRVIARLPYPATVPEHYTVASEVATLDYLRLHGITTPKVYAWSSTKANPVGAEYIVMEKLAGIPLGETWYTMTPKEQHGIMKQIVEWETRLMSLKLPASGSLYYQKDIPSERSVALRDPGDGFCIGPIAHYGWWHEERAVMEIDRGPWTTSNAIFRAIGERELKWTEAYAKPRLPYERLYREIYNLRKIPPDRHIENLRNYLNLSTCLGFKAASPLDRPVIRHPDFQPNNILVSETNEIVGLLDWQHSTILPLGLAAGMPRHFQNYGDPESESLRQPQTKVPPEFNSLSQSEQASIRETMRRRIVHFLYAALTLRSNKEHYDAIFDQSVILHQRLFKSAGTPWEGNSITLQADMIRTVQNWPILTGGHSIAGAGACMLRPFEYADAVIQETLELDARQKEADTAMEQMRDVVGVDELGWVSNDKYGAAKETACEIKTKMLQASDTPADLTASRDHFPFDDFDEDS</sequence>
<dbReference type="Pfam" id="PF01636">
    <property type="entry name" value="APH"/>
    <property type="match status" value="1"/>
</dbReference>
<dbReference type="AlphaFoldDB" id="A0A3D8RZK4"/>
<dbReference type="InterPro" id="IPR011009">
    <property type="entry name" value="Kinase-like_dom_sf"/>
</dbReference>
<dbReference type="SUPFAM" id="SSF56112">
    <property type="entry name" value="Protein kinase-like (PK-like)"/>
    <property type="match status" value="1"/>
</dbReference>
<proteinExistence type="predicted"/>
<gene>
    <name evidence="3" type="ORF">DSM5745_06142</name>
</gene>
<dbReference type="PANTHER" id="PTHR36091:SF2">
    <property type="entry name" value="AMINOGLYCOSIDE PHOSPHOTRANSFERASE DOMAIN-CONTAINING PROTEIN"/>
    <property type="match status" value="1"/>
</dbReference>
<dbReference type="GO" id="GO:0005739">
    <property type="term" value="C:mitochondrion"/>
    <property type="evidence" value="ECO:0007669"/>
    <property type="project" value="TreeGrafter"/>
</dbReference>
<evidence type="ECO:0000313" key="4">
    <source>
        <dbReference type="Proteomes" id="UP000256690"/>
    </source>
</evidence>
<dbReference type="GeneID" id="38116512"/>